<dbReference type="Gene3D" id="3.20.20.70">
    <property type="entry name" value="Aldolase class I"/>
    <property type="match status" value="1"/>
</dbReference>
<dbReference type="Proteomes" id="UP000823749">
    <property type="component" value="Chromosome 7"/>
</dbReference>
<gene>
    <name evidence="2" type="ORF">RHGRI_022097</name>
</gene>
<comment type="caution">
    <text evidence="2">The sequence shown here is derived from an EMBL/GenBank/DDBJ whole genome shotgun (WGS) entry which is preliminary data.</text>
</comment>
<dbReference type="AlphaFoldDB" id="A0AAV6JQZ5"/>
<sequence>MQTYKDIYKEDGLTGGHVIMIGADPLSNSAAMEALQAYPGRQLLLSSYTSSAELAARIDYIQAVFHIGGGINPENALSHIEEGAGHVIIPSYVFNNGQMELQRLKELAHVVGKRRLVLDLSCRKKCKTLKFRHRKHTLNFGWIEPVTAAHGYCGGMECGRRGGGGSSNWRRGRGR</sequence>
<dbReference type="GO" id="GO:0000105">
    <property type="term" value="P:L-histidine biosynthetic process"/>
    <property type="evidence" value="ECO:0007669"/>
    <property type="project" value="InterPro"/>
</dbReference>
<name>A0AAV6JQZ5_9ERIC</name>
<dbReference type="GO" id="GO:0005737">
    <property type="term" value="C:cytoplasm"/>
    <property type="evidence" value="ECO:0007669"/>
    <property type="project" value="TreeGrafter"/>
</dbReference>
<dbReference type="PANTHER" id="PTHR43090">
    <property type="entry name" value="1-(5-PHOSPHORIBOSYL)-5-[(5-PHOSPHORIBOSYLAMINO)METHYLIDENEAMINO] IMIDAZOLE-4-CARBOXAMIDE ISOMERASE"/>
    <property type="match status" value="1"/>
</dbReference>
<organism evidence="2 3">
    <name type="scientific">Rhododendron griersonianum</name>
    <dbReference type="NCBI Taxonomy" id="479676"/>
    <lineage>
        <taxon>Eukaryota</taxon>
        <taxon>Viridiplantae</taxon>
        <taxon>Streptophyta</taxon>
        <taxon>Embryophyta</taxon>
        <taxon>Tracheophyta</taxon>
        <taxon>Spermatophyta</taxon>
        <taxon>Magnoliopsida</taxon>
        <taxon>eudicotyledons</taxon>
        <taxon>Gunneridae</taxon>
        <taxon>Pentapetalae</taxon>
        <taxon>asterids</taxon>
        <taxon>Ericales</taxon>
        <taxon>Ericaceae</taxon>
        <taxon>Ericoideae</taxon>
        <taxon>Rhodoreae</taxon>
        <taxon>Rhododendron</taxon>
    </lineage>
</organism>
<protein>
    <recommendedName>
        <fullName evidence="4">Phosphoribosylformimino-5-aminoimidazole carboxamide ribotide isomerase</fullName>
    </recommendedName>
</protein>
<dbReference type="EMBL" id="JACTNZ010000007">
    <property type="protein sequence ID" value="KAG5542443.1"/>
    <property type="molecule type" value="Genomic_DNA"/>
</dbReference>
<accession>A0AAV6JQZ5</accession>
<comment type="similarity">
    <text evidence="1">Belongs to the HisA/HisF family.</text>
</comment>
<evidence type="ECO:0008006" key="4">
    <source>
        <dbReference type="Google" id="ProtNLM"/>
    </source>
</evidence>
<evidence type="ECO:0000313" key="3">
    <source>
        <dbReference type="Proteomes" id="UP000823749"/>
    </source>
</evidence>
<dbReference type="InterPro" id="IPR011060">
    <property type="entry name" value="RibuloseP-bd_barrel"/>
</dbReference>
<evidence type="ECO:0000313" key="2">
    <source>
        <dbReference type="EMBL" id="KAG5542443.1"/>
    </source>
</evidence>
<proteinExistence type="inferred from homology"/>
<dbReference type="InterPro" id="IPR013785">
    <property type="entry name" value="Aldolase_TIM"/>
</dbReference>
<reference evidence="2" key="1">
    <citation type="submission" date="2020-08" db="EMBL/GenBank/DDBJ databases">
        <title>Plant Genome Project.</title>
        <authorList>
            <person name="Zhang R.-G."/>
        </authorList>
    </citation>
    <scope>NUCLEOTIDE SEQUENCE</scope>
    <source>
        <strain evidence="2">WSP0</strain>
        <tissue evidence="2">Leaf</tissue>
    </source>
</reference>
<dbReference type="GO" id="GO:0000162">
    <property type="term" value="P:L-tryptophan biosynthetic process"/>
    <property type="evidence" value="ECO:0007669"/>
    <property type="project" value="TreeGrafter"/>
</dbReference>
<keyword evidence="3" id="KW-1185">Reference proteome</keyword>
<dbReference type="PANTHER" id="PTHR43090:SF2">
    <property type="entry name" value="1-(5-PHOSPHORIBOSYL)-5-[(5-PHOSPHORIBOSYLAMINO)METHYLIDENEAMINO] IMIDAZOLE-4-CARBOXAMIDE ISOMERASE"/>
    <property type="match status" value="1"/>
</dbReference>
<evidence type="ECO:0000256" key="1">
    <source>
        <dbReference type="ARBA" id="ARBA00009667"/>
    </source>
</evidence>
<dbReference type="GO" id="GO:0003949">
    <property type="term" value="F:1-(5-phosphoribosyl)-5-[(5-phosphoribosylamino)methylideneamino]imidazole-4-carboxamide isomerase activity"/>
    <property type="evidence" value="ECO:0007669"/>
    <property type="project" value="InterPro"/>
</dbReference>
<dbReference type="InterPro" id="IPR044524">
    <property type="entry name" value="Isoase_HisA-like"/>
</dbReference>
<dbReference type="SUPFAM" id="SSF51366">
    <property type="entry name" value="Ribulose-phoshate binding barrel"/>
    <property type="match status" value="1"/>
</dbReference>